<feature type="compositionally biased region" description="Basic and acidic residues" evidence="1">
    <location>
        <begin position="144"/>
        <end position="155"/>
    </location>
</feature>
<gene>
    <name evidence="5" type="ORF">POVCU1_031500</name>
    <name evidence="4" type="ORF">POVCU2_0074330</name>
</gene>
<feature type="region of interest" description="Disordered" evidence="1">
    <location>
        <begin position="96"/>
        <end position="187"/>
    </location>
</feature>
<evidence type="ECO:0000259" key="3">
    <source>
        <dbReference type="PROSITE" id="PS50287"/>
    </source>
</evidence>
<dbReference type="InterPro" id="IPR006387">
    <property type="entry name" value="CPW_WPC_dom"/>
</dbReference>
<evidence type="ECO:0000313" key="4">
    <source>
        <dbReference type="EMBL" id="SBS92467.1"/>
    </source>
</evidence>
<evidence type="ECO:0000313" key="6">
    <source>
        <dbReference type="Proteomes" id="UP000078546"/>
    </source>
</evidence>
<dbReference type="EMBL" id="FLQU01001292">
    <property type="protein sequence ID" value="SBS92467.1"/>
    <property type="molecule type" value="Genomic_DNA"/>
</dbReference>
<dbReference type="PROSITE" id="PS50287">
    <property type="entry name" value="SRCR_2"/>
    <property type="match status" value="1"/>
</dbReference>
<dbReference type="Proteomes" id="UP000078546">
    <property type="component" value="Unassembled WGS sequence"/>
</dbReference>
<evidence type="ECO:0000256" key="2">
    <source>
        <dbReference type="SAM" id="SignalP"/>
    </source>
</evidence>
<dbReference type="InterPro" id="IPR001190">
    <property type="entry name" value="SRCR"/>
</dbReference>
<evidence type="ECO:0000313" key="5">
    <source>
        <dbReference type="EMBL" id="SBS96234.1"/>
    </source>
</evidence>
<keyword evidence="2" id="KW-0732">Signal</keyword>
<feature type="signal peptide" evidence="2">
    <location>
        <begin position="1"/>
        <end position="21"/>
    </location>
</feature>
<accession>A0A1A8WTE6</accession>
<evidence type="ECO:0000313" key="7">
    <source>
        <dbReference type="Proteomes" id="UP000078560"/>
    </source>
</evidence>
<feature type="domain" description="SRCR" evidence="3">
    <location>
        <begin position="242"/>
        <end position="301"/>
    </location>
</feature>
<dbReference type="Proteomes" id="UP000078560">
    <property type="component" value="Unassembled WGS sequence"/>
</dbReference>
<feature type="compositionally biased region" description="Basic and acidic residues" evidence="1">
    <location>
        <begin position="48"/>
        <end position="65"/>
    </location>
</feature>
<feature type="chain" id="PRO_5015059762" description="SRCR domain-containing protein" evidence="2">
    <location>
        <begin position="22"/>
        <end position="429"/>
    </location>
</feature>
<sequence length="429" mass="49303">MRYIIVLFCLSLWNVTKFGLSEISLEKKKTFVFSGDLNLNIENSKTSELSEQKKEEDKSDKDIIIGKEEKMKAVDQSVKTAINEASKAIKEKFNINELPPSGLSEDEEEEAKEDSEFLTGDLEEAAQNFSSSDEQVKRKKKKEKGSTRRSEEKKGNTVQNMEGQEKVASEERHSSFNDVSEEKETEAAHIKKYQAEVINSMNHDSIYKKFGADDLKEIERTMEDSEDICDQDYSLPCPLNFFRTSSGCVPLGSYEGPCNKVQDKLEHMYDNQKESWAEICDSNWPCMPLTCPYGTDYDSLCPINWMEVGKGMCRSLYINEKCQEDIQFSSKTIAEKKDFEKVCGIRWRCKSVIYKTNFDYACPLNWEKMGAYKCKAPDDYNGPCPKVANLKKYNTEEGKKNIEIACLVNWPYTIKVNEQNRDYDIPCPM</sequence>
<feature type="region of interest" description="Disordered" evidence="1">
    <location>
        <begin position="46"/>
        <end position="65"/>
    </location>
</feature>
<dbReference type="Pfam" id="PF09717">
    <property type="entry name" value="CPW_WPC"/>
    <property type="match status" value="3"/>
</dbReference>
<evidence type="ECO:0000256" key="1">
    <source>
        <dbReference type="SAM" id="MobiDB-lite"/>
    </source>
</evidence>
<dbReference type="GO" id="GO:0016020">
    <property type="term" value="C:membrane"/>
    <property type="evidence" value="ECO:0007669"/>
    <property type="project" value="InterPro"/>
</dbReference>
<dbReference type="NCBIfam" id="TIGR01492">
    <property type="entry name" value="CPW_WPC"/>
    <property type="match status" value="3"/>
</dbReference>
<reference evidence="6 7" key="1">
    <citation type="submission" date="2016-05" db="EMBL/GenBank/DDBJ databases">
        <authorList>
            <person name="Naeem Raeece"/>
        </authorList>
    </citation>
    <scope>NUCLEOTIDE SEQUENCE [LARGE SCALE GENOMIC DNA]</scope>
</reference>
<dbReference type="EMBL" id="FLQV01000580">
    <property type="protein sequence ID" value="SBS96234.1"/>
    <property type="molecule type" value="Genomic_DNA"/>
</dbReference>
<feature type="compositionally biased region" description="Basic and acidic residues" evidence="1">
    <location>
        <begin position="163"/>
        <end position="187"/>
    </location>
</feature>
<proteinExistence type="predicted"/>
<protein>
    <recommendedName>
        <fullName evidence="3">SRCR domain-containing protein</fullName>
    </recommendedName>
</protein>
<reference evidence="5" key="2">
    <citation type="submission" date="2016-05" db="EMBL/GenBank/DDBJ databases">
        <authorList>
            <person name="Lavstsen T."/>
            <person name="Jespersen J.S."/>
        </authorList>
    </citation>
    <scope>NUCLEOTIDE SEQUENCE [LARGE SCALE GENOMIC DNA]</scope>
</reference>
<dbReference type="SMART" id="SM01099">
    <property type="entry name" value="CPW_WPC"/>
    <property type="match status" value="3"/>
</dbReference>
<organism evidence="5 6">
    <name type="scientific">Plasmodium ovale curtisi</name>
    <dbReference type="NCBI Taxonomy" id="864141"/>
    <lineage>
        <taxon>Eukaryota</taxon>
        <taxon>Sar</taxon>
        <taxon>Alveolata</taxon>
        <taxon>Apicomplexa</taxon>
        <taxon>Aconoidasida</taxon>
        <taxon>Haemosporida</taxon>
        <taxon>Plasmodiidae</taxon>
        <taxon>Plasmodium</taxon>
        <taxon>Plasmodium (Plasmodium)</taxon>
    </lineage>
</organism>
<dbReference type="AlphaFoldDB" id="A0A1A8WTE6"/>
<feature type="compositionally biased region" description="Acidic residues" evidence="1">
    <location>
        <begin position="104"/>
        <end position="113"/>
    </location>
</feature>
<name>A0A1A8WTE6_PLAOA</name>